<evidence type="ECO:0000256" key="5">
    <source>
        <dbReference type="ARBA" id="ARBA00022989"/>
    </source>
</evidence>
<proteinExistence type="inferred from homology"/>
<evidence type="ECO:0000256" key="2">
    <source>
        <dbReference type="ARBA" id="ARBA00008335"/>
    </source>
</evidence>
<dbReference type="InterPro" id="IPR020846">
    <property type="entry name" value="MFS_dom"/>
</dbReference>
<feature type="domain" description="Major facilitator superfamily (MFS) profile" evidence="8">
    <location>
        <begin position="26"/>
        <end position="518"/>
    </location>
</feature>
<dbReference type="GO" id="GO:0022857">
    <property type="term" value="F:transmembrane transporter activity"/>
    <property type="evidence" value="ECO:0007669"/>
    <property type="project" value="InterPro"/>
</dbReference>
<feature type="transmembrane region" description="Helical" evidence="7">
    <location>
        <begin position="494"/>
        <end position="514"/>
    </location>
</feature>
<dbReference type="InterPro" id="IPR005828">
    <property type="entry name" value="MFS_sugar_transport-like"/>
</dbReference>
<comment type="subcellular location">
    <subcellularLocation>
        <location evidence="1">Membrane</location>
        <topology evidence="1">Multi-pass membrane protein</topology>
    </subcellularLocation>
</comment>
<dbReference type="PROSITE" id="PS00217">
    <property type="entry name" value="SUGAR_TRANSPORT_2"/>
    <property type="match status" value="1"/>
</dbReference>
<dbReference type="OrthoDB" id="10262656at2759"/>
<reference evidence="9" key="1">
    <citation type="submission" date="2022-01" db="EMBL/GenBank/DDBJ databases">
        <authorList>
            <person name="King R."/>
        </authorList>
    </citation>
    <scope>NUCLEOTIDE SEQUENCE</scope>
</reference>
<evidence type="ECO:0000256" key="6">
    <source>
        <dbReference type="ARBA" id="ARBA00023136"/>
    </source>
</evidence>
<comment type="similarity">
    <text evidence="2">Belongs to the major facilitator superfamily.</text>
</comment>
<dbReference type="PANTHER" id="PTHR23511">
    <property type="entry name" value="SYNAPTIC VESICLE GLYCOPROTEIN 2"/>
    <property type="match status" value="1"/>
</dbReference>
<gene>
    <name evidence="9" type="ORF">PSYICH_LOCUS2123</name>
</gene>
<feature type="transmembrane region" description="Helical" evidence="7">
    <location>
        <begin position="26"/>
        <end position="53"/>
    </location>
</feature>
<evidence type="ECO:0000256" key="7">
    <source>
        <dbReference type="SAM" id="Phobius"/>
    </source>
</evidence>
<evidence type="ECO:0000313" key="10">
    <source>
        <dbReference type="Proteomes" id="UP001153636"/>
    </source>
</evidence>
<accession>A0A9P0CFC3</accession>
<dbReference type="EMBL" id="OV651822">
    <property type="protein sequence ID" value="CAH1100246.1"/>
    <property type="molecule type" value="Genomic_DNA"/>
</dbReference>
<evidence type="ECO:0000256" key="3">
    <source>
        <dbReference type="ARBA" id="ARBA00022448"/>
    </source>
</evidence>
<evidence type="ECO:0000256" key="4">
    <source>
        <dbReference type="ARBA" id="ARBA00022692"/>
    </source>
</evidence>
<keyword evidence="6 7" id="KW-0472">Membrane</keyword>
<dbReference type="Pfam" id="PF07690">
    <property type="entry name" value="MFS_1"/>
    <property type="match status" value="1"/>
</dbReference>
<dbReference type="Gene3D" id="1.20.1250.20">
    <property type="entry name" value="MFS general substrate transporter like domains"/>
    <property type="match status" value="1"/>
</dbReference>
<dbReference type="InterPro" id="IPR005829">
    <property type="entry name" value="Sugar_transporter_CS"/>
</dbReference>
<dbReference type="GO" id="GO:0016020">
    <property type="term" value="C:membrane"/>
    <property type="evidence" value="ECO:0007669"/>
    <property type="project" value="UniProtKB-SubCell"/>
</dbReference>
<feature type="transmembrane region" description="Helical" evidence="7">
    <location>
        <begin position="378"/>
        <end position="396"/>
    </location>
</feature>
<evidence type="ECO:0000313" key="9">
    <source>
        <dbReference type="EMBL" id="CAH1100246.1"/>
    </source>
</evidence>
<dbReference type="InterPro" id="IPR011701">
    <property type="entry name" value="MFS"/>
</dbReference>
<feature type="transmembrane region" description="Helical" evidence="7">
    <location>
        <begin position="194"/>
        <end position="213"/>
    </location>
</feature>
<evidence type="ECO:0000256" key="1">
    <source>
        <dbReference type="ARBA" id="ARBA00004141"/>
    </source>
</evidence>
<feature type="transmembrane region" description="Helical" evidence="7">
    <location>
        <begin position="65"/>
        <end position="85"/>
    </location>
</feature>
<keyword evidence="10" id="KW-1185">Reference proteome</keyword>
<keyword evidence="5 7" id="KW-1133">Transmembrane helix</keyword>
<feature type="transmembrane region" description="Helical" evidence="7">
    <location>
        <begin position="438"/>
        <end position="457"/>
    </location>
</feature>
<sequence>MAKTIERGAKTFEEAIILTGIGKFNLFVLLATGGSLMCVIVETMSAMFITPAAQCDLNLTLGEKGLLYSISFFGVVSGSFLWGYLADTRGRKMVTIISLFTSAIISIIGSFVSLVWLFILLRYLNGFFIGGSSAIIYAFAGEFHGNRVRPKVVSWIATFVAFGNIYLPGLAWVILPQDWSLDLPFNVVFKPWRLLVIIYSLPSLFFLIFVLILPESPKYLMAKGRHEEALEILRKMFSINTGKTGEEYPVKSILWEDENTVEHKENESMLSSMWEQCVPIFRRGYILKTAMVCFLQFAIFLTTSAVIMWYPQILNSMSELGKKLPENQITMCKAVLYDDDMENMDNYFIQRILSYSSNNATNRALMSATCNDNVNEEVFLVSVVIGCCYAICYLMIGSVINIVGARKLLSGFIVITTISGVCAQLLSSYIYVQVTLGIFLMAATGVGIVNAIVVDLYPTQIRGMALAVSLMCGRFGAMTGSNVVGPILFNFCDYLFYIFAALHTVVVIVIILLPSNKSTEQAEKESS</sequence>
<feature type="transmembrane region" description="Helical" evidence="7">
    <location>
        <begin position="290"/>
        <end position="310"/>
    </location>
</feature>
<dbReference type="AlphaFoldDB" id="A0A9P0CFC3"/>
<dbReference type="PROSITE" id="PS50850">
    <property type="entry name" value="MFS"/>
    <property type="match status" value="1"/>
</dbReference>
<dbReference type="PANTHER" id="PTHR23511:SF35">
    <property type="entry name" value="MAJOR FACILITATOR SUPERFAMILY (MFS) PROFILE DOMAIN-CONTAINING PROTEIN"/>
    <property type="match status" value="1"/>
</dbReference>
<keyword evidence="4 7" id="KW-0812">Transmembrane</keyword>
<feature type="transmembrane region" description="Helical" evidence="7">
    <location>
        <begin position="408"/>
        <end position="432"/>
    </location>
</feature>
<dbReference type="SUPFAM" id="SSF103473">
    <property type="entry name" value="MFS general substrate transporter"/>
    <property type="match status" value="1"/>
</dbReference>
<dbReference type="Pfam" id="PF00083">
    <property type="entry name" value="Sugar_tr"/>
    <property type="match status" value="1"/>
</dbReference>
<feature type="transmembrane region" description="Helical" evidence="7">
    <location>
        <begin position="152"/>
        <end position="174"/>
    </location>
</feature>
<feature type="transmembrane region" description="Helical" evidence="7">
    <location>
        <begin position="123"/>
        <end position="140"/>
    </location>
</feature>
<protein>
    <recommendedName>
        <fullName evidence="8">Major facilitator superfamily (MFS) profile domain-containing protein</fullName>
    </recommendedName>
</protein>
<dbReference type="InterPro" id="IPR036259">
    <property type="entry name" value="MFS_trans_sf"/>
</dbReference>
<name>A0A9P0CFC3_9CUCU</name>
<evidence type="ECO:0000259" key="8">
    <source>
        <dbReference type="PROSITE" id="PS50850"/>
    </source>
</evidence>
<dbReference type="Proteomes" id="UP001153636">
    <property type="component" value="Chromosome 10"/>
</dbReference>
<organism evidence="9 10">
    <name type="scientific">Psylliodes chrysocephalus</name>
    <dbReference type="NCBI Taxonomy" id="3402493"/>
    <lineage>
        <taxon>Eukaryota</taxon>
        <taxon>Metazoa</taxon>
        <taxon>Ecdysozoa</taxon>
        <taxon>Arthropoda</taxon>
        <taxon>Hexapoda</taxon>
        <taxon>Insecta</taxon>
        <taxon>Pterygota</taxon>
        <taxon>Neoptera</taxon>
        <taxon>Endopterygota</taxon>
        <taxon>Coleoptera</taxon>
        <taxon>Polyphaga</taxon>
        <taxon>Cucujiformia</taxon>
        <taxon>Chrysomeloidea</taxon>
        <taxon>Chrysomelidae</taxon>
        <taxon>Galerucinae</taxon>
        <taxon>Alticini</taxon>
        <taxon>Psylliodes</taxon>
    </lineage>
</organism>
<feature type="transmembrane region" description="Helical" evidence="7">
    <location>
        <begin position="464"/>
        <end position="488"/>
    </location>
</feature>
<keyword evidence="3" id="KW-0813">Transport</keyword>
<feature type="transmembrane region" description="Helical" evidence="7">
    <location>
        <begin position="97"/>
        <end position="117"/>
    </location>
</feature>